<feature type="region of interest" description="Disordered" evidence="9">
    <location>
        <begin position="266"/>
        <end position="299"/>
    </location>
</feature>
<feature type="compositionally biased region" description="Acidic residues" evidence="9">
    <location>
        <begin position="11"/>
        <end position="21"/>
    </location>
</feature>
<keyword evidence="2" id="KW-0812">Transmembrane</keyword>
<dbReference type="Proteomes" id="UP001530377">
    <property type="component" value="Unassembled WGS sequence"/>
</dbReference>
<evidence type="ECO:0000259" key="10">
    <source>
        <dbReference type="PROSITE" id="PS50089"/>
    </source>
</evidence>
<keyword evidence="12" id="KW-1185">Reference proteome</keyword>
<dbReference type="GO" id="GO:0008270">
    <property type="term" value="F:zinc ion binding"/>
    <property type="evidence" value="ECO:0007669"/>
    <property type="project" value="UniProtKB-KW"/>
</dbReference>
<organism evidence="11 12">
    <name type="scientific">Cyclostephanos tholiformis</name>
    <dbReference type="NCBI Taxonomy" id="382380"/>
    <lineage>
        <taxon>Eukaryota</taxon>
        <taxon>Sar</taxon>
        <taxon>Stramenopiles</taxon>
        <taxon>Ochrophyta</taxon>
        <taxon>Bacillariophyta</taxon>
        <taxon>Coscinodiscophyceae</taxon>
        <taxon>Thalassiosirophycidae</taxon>
        <taxon>Stephanodiscales</taxon>
        <taxon>Stephanodiscaceae</taxon>
        <taxon>Cyclostephanos</taxon>
    </lineage>
</organism>
<feature type="non-terminal residue" evidence="11">
    <location>
        <position position="1"/>
    </location>
</feature>
<dbReference type="InterPro" id="IPR013083">
    <property type="entry name" value="Znf_RING/FYVE/PHD"/>
</dbReference>
<dbReference type="Gene3D" id="2.120.10.80">
    <property type="entry name" value="Kelch-type beta propeller"/>
    <property type="match status" value="1"/>
</dbReference>
<dbReference type="PROSITE" id="PS50089">
    <property type="entry name" value="ZF_RING_2"/>
    <property type="match status" value="1"/>
</dbReference>
<evidence type="ECO:0000256" key="1">
    <source>
        <dbReference type="ARBA" id="ARBA00004370"/>
    </source>
</evidence>
<evidence type="ECO:0000256" key="6">
    <source>
        <dbReference type="ARBA" id="ARBA00022989"/>
    </source>
</evidence>
<feature type="compositionally biased region" description="Acidic residues" evidence="9">
    <location>
        <begin position="70"/>
        <end position="80"/>
    </location>
</feature>
<evidence type="ECO:0000313" key="12">
    <source>
        <dbReference type="Proteomes" id="UP001530377"/>
    </source>
</evidence>
<dbReference type="PANTHER" id="PTHR46539">
    <property type="entry name" value="E3 UBIQUITIN-PROTEIN LIGASE ATL42"/>
    <property type="match status" value="1"/>
</dbReference>
<evidence type="ECO:0000313" key="11">
    <source>
        <dbReference type="EMBL" id="KAL3810885.1"/>
    </source>
</evidence>
<feature type="compositionally biased region" description="Basic and acidic residues" evidence="9">
    <location>
        <begin position="162"/>
        <end position="178"/>
    </location>
</feature>
<feature type="compositionally biased region" description="Basic and acidic residues" evidence="9">
    <location>
        <begin position="1"/>
        <end position="10"/>
    </location>
</feature>
<dbReference type="GO" id="GO:0016020">
    <property type="term" value="C:membrane"/>
    <property type="evidence" value="ECO:0007669"/>
    <property type="project" value="UniProtKB-SubCell"/>
</dbReference>
<feature type="region of interest" description="Disordered" evidence="9">
    <location>
        <begin position="613"/>
        <end position="632"/>
    </location>
</feature>
<name>A0ABD3RT60_9STRA</name>
<evidence type="ECO:0000256" key="4">
    <source>
        <dbReference type="ARBA" id="ARBA00022771"/>
    </source>
</evidence>
<dbReference type="SMART" id="SM00184">
    <property type="entry name" value="RING"/>
    <property type="match status" value="1"/>
</dbReference>
<dbReference type="PANTHER" id="PTHR46539:SF32">
    <property type="entry name" value="RING-TYPE E3 UBIQUITIN TRANSFERASE"/>
    <property type="match status" value="1"/>
</dbReference>
<gene>
    <name evidence="11" type="ORF">ACHAXA_009656</name>
</gene>
<feature type="region of interest" description="Disordered" evidence="9">
    <location>
        <begin position="142"/>
        <end position="181"/>
    </location>
</feature>
<comment type="subcellular location">
    <subcellularLocation>
        <location evidence="1">Membrane</location>
    </subcellularLocation>
</comment>
<dbReference type="InterPro" id="IPR001841">
    <property type="entry name" value="Znf_RING"/>
</dbReference>
<dbReference type="SUPFAM" id="SSF117281">
    <property type="entry name" value="Kelch motif"/>
    <property type="match status" value="1"/>
</dbReference>
<evidence type="ECO:0000256" key="7">
    <source>
        <dbReference type="ARBA" id="ARBA00023136"/>
    </source>
</evidence>
<dbReference type="SUPFAM" id="SSF57850">
    <property type="entry name" value="RING/U-box"/>
    <property type="match status" value="1"/>
</dbReference>
<feature type="compositionally biased region" description="Basic and acidic residues" evidence="9">
    <location>
        <begin position="272"/>
        <end position="297"/>
    </location>
</feature>
<feature type="compositionally biased region" description="Gly residues" evidence="9">
    <location>
        <begin position="613"/>
        <end position="626"/>
    </location>
</feature>
<sequence length="833" mass="93002">GGQLDVHVDDDGGDEVDDEYAGEGGGRGGDNREWMVISGGFADSKWDDFPVWAYDLSRNRRRGGERSDNGDVEDDGEDDASTPYWTDLTTYPSPPPAADAGGRRICRNNRWDICRARRLCSVGVSNTLAIWKACGLDDALLDGVGSRSRDGTRGDANNSTRMEGEGKEDEGGGEDRVRGRPRLRWEVIVPKVVATPPTRPDDDASFVDGNGNDDDLNGMGGKETRTDEDDPHRHHLGGGNARRAGNAAAASAATVRNVGEVMGDPTYALPRGEARGGHYHPRNDDRYRHRGNNIDDRDEHDDQDYFVFHGGMHNYPSLGASSSSGGGMSVLGDVWRYDYASETLMLLSPYPPLLWQRDERNGNYPVARTTHAGTIVGCELIIHGGMHFGEEDDRMPSSSSSSSSFAAPSTSYASYRTSLRWRSLSDVWAFDLVTLKWKERVMYPQLARSYHSLVGWDDGTIAAFGGFQQNNDIPGETVAFVFNDLILSRHNETYWRKSLTPYDVQVPHFRASSEHSARQSITNRLEHSAVLDRYGSMYIWGGRFQTVSQITGLWRLDVFTEDSKLMYAIAPPDGIEQYEAELQMLHTFIAMMMFMSLALSSMLSMMRRQGLTEAGGGDGGGRGGGTFSLTSSRRGLSRDVIDSLPLKRYTAERNDNTDRLENDSECCPICLVDFSDGIEIRTLPCGHYYHWECVDSWLCDRTTCPTCRENIDNTEEEEEEEEEEAMTNTTTTIASNVFLTQHQLFPSWLFVGGFEYGGRRRNRWRGVPSSAVDTEISLRPDNDEMSNDYQEESTRRQRLPDIRGFFDVRGHGRDAVSTVDEIGREAIELVLIM</sequence>
<dbReference type="EMBL" id="JALLPB020000294">
    <property type="protein sequence ID" value="KAL3810885.1"/>
    <property type="molecule type" value="Genomic_DNA"/>
</dbReference>
<feature type="domain" description="RING-type" evidence="10">
    <location>
        <begin position="667"/>
        <end position="708"/>
    </location>
</feature>
<dbReference type="Pfam" id="PF13639">
    <property type="entry name" value="zf-RING_2"/>
    <property type="match status" value="1"/>
</dbReference>
<dbReference type="Gene3D" id="3.30.40.10">
    <property type="entry name" value="Zinc/RING finger domain, C3HC4 (zinc finger)"/>
    <property type="match status" value="1"/>
</dbReference>
<evidence type="ECO:0000256" key="2">
    <source>
        <dbReference type="ARBA" id="ARBA00022692"/>
    </source>
</evidence>
<keyword evidence="6" id="KW-1133">Transmembrane helix</keyword>
<evidence type="ECO:0000256" key="3">
    <source>
        <dbReference type="ARBA" id="ARBA00022723"/>
    </source>
</evidence>
<evidence type="ECO:0000256" key="8">
    <source>
        <dbReference type="PROSITE-ProRule" id="PRU00175"/>
    </source>
</evidence>
<keyword evidence="3" id="KW-0479">Metal-binding</keyword>
<proteinExistence type="predicted"/>
<dbReference type="CDD" id="cd16454">
    <property type="entry name" value="RING-H2_PA-TM-RING"/>
    <property type="match status" value="1"/>
</dbReference>
<feature type="region of interest" description="Disordered" evidence="9">
    <location>
        <begin position="193"/>
        <end position="245"/>
    </location>
</feature>
<keyword evidence="4 8" id="KW-0863">Zinc-finger</keyword>
<reference evidence="11 12" key="1">
    <citation type="submission" date="2024-10" db="EMBL/GenBank/DDBJ databases">
        <title>Updated reference genomes for cyclostephanoid diatoms.</title>
        <authorList>
            <person name="Roberts W.R."/>
            <person name="Alverson A.J."/>
        </authorList>
    </citation>
    <scope>NUCLEOTIDE SEQUENCE [LARGE SCALE GENOMIC DNA]</scope>
    <source>
        <strain evidence="11 12">AJA228-03</strain>
    </source>
</reference>
<protein>
    <recommendedName>
        <fullName evidence="10">RING-type domain-containing protein</fullName>
    </recommendedName>
</protein>
<evidence type="ECO:0000256" key="9">
    <source>
        <dbReference type="SAM" id="MobiDB-lite"/>
    </source>
</evidence>
<dbReference type="InterPro" id="IPR015915">
    <property type="entry name" value="Kelch-typ_b-propeller"/>
</dbReference>
<keyword evidence="7" id="KW-0472">Membrane</keyword>
<feature type="region of interest" description="Disordered" evidence="9">
    <location>
        <begin position="1"/>
        <end position="32"/>
    </location>
</feature>
<evidence type="ECO:0000256" key="5">
    <source>
        <dbReference type="ARBA" id="ARBA00022833"/>
    </source>
</evidence>
<feature type="region of interest" description="Disordered" evidence="9">
    <location>
        <begin position="60"/>
        <end position="103"/>
    </location>
</feature>
<accession>A0ABD3RT60</accession>
<comment type="caution">
    <text evidence="11">The sequence shown here is derived from an EMBL/GenBank/DDBJ whole genome shotgun (WGS) entry which is preliminary data.</text>
</comment>
<dbReference type="AlphaFoldDB" id="A0ABD3RT60"/>
<keyword evidence="5" id="KW-0862">Zinc</keyword>